<evidence type="ECO:0000313" key="1">
    <source>
        <dbReference type="EMBL" id="KAJ8616841.1"/>
    </source>
</evidence>
<reference evidence="1 2" key="1">
    <citation type="journal article" date="2022" name="Hortic Res">
        <title>A haplotype resolved chromosomal level avocado genome allows analysis of novel avocado genes.</title>
        <authorList>
            <person name="Nath O."/>
            <person name="Fletcher S.J."/>
            <person name="Hayward A."/>
            <person name="Shaw L.M."/>
            <person name="Masouleh A.K."/>
            <person name="Furtado A."/>
            <person name="Henry R.J."/>
            <person name="Mitter N."/>
        </authorList>
    </citation>
    <scope>NUCLEOTIDE SEQUENCE [LARGE SCALE GENOMIC DNA]</scope>
    <source>
        <strain evidence="2">cv. Hass</strain>
    </source>
</reference>
<keyword evidence="2" id="KW-1185">Reference proteome</keyword>
<gene>
    <name evidence="1" type="ORF">MRB53_036213</name>
</gene>
<dbReference type="Proteomes" id="UP001234297">
    <property type="component" value="Chromosome 12"/>
</dbReference>
<protein>
    <submittedName>
        <fullName evidence="1">Uncharacterized protein</fullName>
    </submittedName>
</protein>
<proteinExistence type="predicted"/>
<evidence type="ECO:0000313" key="2">
    <source>
        <dbReference type="Proteomes" id="UP001234297"/>
    </source>
</evidence>
<sequence>MAGSFAIRDRCPDPHSFSETPPLFIIRPSTKASSASACCLFLPNNKQNQTMDLSRCICSSSMSLFAIDPNHNDIRPTSMICFDQSCPTSKTDTPSLFPFTTISPISTMHKFNISGPVSSHPFLLRFQRTETPKLFTSSCLLCSRLSLLRSALVGSRPPSI</sequence>
<name>A0ACC2K6X9_PERAE</name>
<dbReference type="EMBL" id="CM056820">
    <property type="protein sequence ID" value="KAJ8616841.1"/>
    <property type="molecule type" value="Genomic_DNA"/>
</dbReference>
<organism evidence="1 2">
    <name type="scientific">Persea americana</name>
    <name type="common">Avocado</name>
    <dbReference type="NCBI Taxonomy" id="3435"/>
    <lineage>
        <taxon>Eukaryota</taxon>
        <taxon>Viridiplantae</taxon>
        <taxon>Streptophyta</taxon>
        <taxon>Embryophyta</taxon>
        <taxon>Tracheophyta</taxon>
        <taxon>Spermatophyta</taxon>
        <taxon>Magnoliopsida</taxon>
        <taxon>Magnoliidae</taxon>
        <taxon>Laurales</taxon>
        <taxon>Lauraceae</taxon>
        <taxon>Persea</taxon>
    </lineage>
</organism>
<comment type="caution">
    <text evidence="1">The sequence shown here is derived from an EMBL/GenBank/DDBJ whole genome shotgun (WGS) entry which is preliminary data.</text>
</comment>
<accession>A0ACC2K6X9</accession>